<feature type="region of interest" description="Disordered" evidence="1">
    <location>
        <begin position="1"/>
        <end position="67"/>
    </location>
</feature>
<sequence length="67" mass="7490">MGSKSPDIPLSNIPSSPPFTPSRNLTEPPRSSSSHQTPLPDLAHRRRLLRPNRPLGAGPTRTRWIER</sequence>
<dbReference type="AlphaFoldDB" id="A0A3N2Q3M0"/>
<keyword evidence="3" id="KW-1185">Reference proteome</keyword>
<evidence type="ECO:0000256" key="1">
    <source>
        <dbReference type="SAM" id="MobiDB-lite"/>
    </source>
</evidence>
<gene>
    <name evidence="2" type="ORF">SODALDRAFT_331082</name>
</gene>
<dbReference type="Proteomes" id="UP000272025">
    <property type="component" value="Unassembled WGS sequence"/>
</dbReference>
<protein>
    <submittedName>
        <fullName evidence="2">Uncharacterized protein</fullName>
    </submittedName>
</protein>
<dbReference type="EMBL" id="ML119052">
    <property type="protein sequence ID" value="ROT41359.1"/>
    <property type="molecule type" value="Genomic_DNA"/>
</dbReference>
<proteinExistence type="predicted"/>
<name>A0A3N2Q3M0_SODAK</name>
<feature type="compositionally biased region" description="Polar residues" evidence="1">
    <location>
        <begin position="21"/>
        <end position="37"/>
    </location>
</feature>
<accession>A0A3N2Q3M0</accession>
<reference evidence="2 3" key="1">
    <citation type="journal article" date="2018" name="Mol. Ecol.">
        <title>The obligate alkalophilic soda-lake fungus Sodiomyces alkalinus has shifted to a protein diet.</title>
        <authorList>
            <person name="Grum-Grzhimaylo A.A."/>
            <person name="Falkoski D.L."/>
            <person name="van den Heuvel J."/>
            <person name="Valero-Jimenez C.A."/>
            <person name="Min B."/>
            <person name="Choi I.G."/>
            <person name="Lipzen A."/>
            <person name="Daum C.G."/>
            <person name="Aanen D.K."/>
            <person name="Tsang A."/>
            <person name="Henrissat B."/>
            <person name="Bilanenko E.N."/>
            <person name="de Vries R.P."/>
            <person name="van Kan J.A.L."/>
            <person name="Grigoriev I.V."/>
            <person name="Debets A.J.M."/>
        </authorList>
    </citation>
    <scope>NUCLEOTIDE SEQUENCE [LARGE SCALE GENOMIC DNA]</scope>
    <source>
        <strain evidence="2 3">F11</strain>
    </source>
</reference>
<dbReference type="RefSeq" id="XP_028469165.1">
    <property type="nucleotide sequence ID" value="XM_028611366.1"/>
</dbReference>
<dbReference type="GeneID" id="39579844"/>
<evidence type="ECO:0000313" key="3">
    <source>
        <dbReference type="Proteomes" id="UP000272025"/>
    </source>
</evidence>
<organism evidence="2 3">
    <name type="scientific">Sodiomyces alkalinus (strain CBS 110278 / VKM F-3762 / F11)</name>
    <name type="common">Alkaliphilic filamentous fungus</name>
    <dbReference type="NCBI Taxonomy" id="1314773"/>
    <lineage>
        <taxon>Eukaryota</taxon>
        <taxon>Fungi</taxon>
        <taxon>Dikarya</taxon>
        <taxon>Ascomycota</taxon>
        <taxon>Pezizomycotina</taxon>
        <taxon>Sordariomycetes</taxon>
        <taxon>Hypocreomycetidae</taxon>
        <taxon>Glomerellales</taxon>
        <taxon>Plectosphaerellaceae</taxon>
        <taxon>Sodiomyces</taxon>
    </lineage>
</organism>
<evidence type="ECO:0000313" key="2">
    <source>
        <dbReference type="EMBL" id="ROT41359.1"/>
    </source>
</evidence>